<reference evidence="1 2" key="1">
    <citation type="journal article" date="2013" name="Front. Plant Sci.">
        <title>The Reference Genome of the Halophytic Plant Eutrema salsugineum.</title>
        <authorList>
            <person name="Yang R."/>
            <person name="Jarvis D.E."/>
            <person name="Chen H."/>
            <person name="Beilstein M.A."/>
            <person name="Grimwood J."/>
            <person name="Jenkins J."/>
            <person name="Shu S."/>
            <person name="Prochnik S."/>
            <person name="Xin M."/>
            <person name="Ma C."/>
            <person name="Schmutz J."/>
            <person name="Wing R.A."/>
            <person name="Mitchell-Olds T."/>
            <person name="Schumaker K.S."/>
            <person name="Wang X."/>
        </authorList>
    </citation>
    <scope>NUCLEOTIDE SEQUENCE [LARGE SCALE GENOMIC DNA]</scope>
</reference>
<accession>V4K6I2</accession>
<evidence type="ECO:0000313" key="1">
    <source>
        <dbReference type="EMBL" id="ESQ33180.1"/>
    </source>
</evidence>
<dbReference type="Pfam" id="PF14223">
    <property type="entry name" value="Retrotran_gag_2"/>
    <property type="match status" value="1"/>
</dbReference>
<dbReference type="eggNOG" id="ENOG502S6A3">
    <property type="taxonomic scope" value="Eukaryota"/>
</dbReference>
<organism evidence="1 2">
    <name type="scientific">Eutrema salsugineum</name>
    <name type="common">Saltwater cress</name>
    <name type="synonym">Sisymbrium salsugineum</name>
    <dbReference type="NCBI Taxonomy" id="72664"/>
    <lineage>
        <taxon>Eukaryota</taxon>
        <taxon>Viridiplantae</taxon>
        <taxon>Streptophyta</taxon>
        <taxon>Embryophyta</taxon>
        <taxon>Tracheophyta</taxon>
        <taxon>Spermatophyta</taxon>
        <taxon>Magnoliopsida</taxon>
        <taxon>eudicotyledons</taxon>
        <taxon>Gunneridae</taxon>
        <taxon>Pentapetalae</taxon>
        <taxon>rosids</taxon>
        <taxon>malvids</taxon>
        <taxon>Brassicales</taxon>
        <taxon>Brassicaceae</taxon>
        <taxon>Eutremeae</taxon>
        <taxon>Eutrema</taxon>
    </lineage>
</organism>
<feature type="non-terminal residue" evidence="1">
    <location>
        <position position="214"/>
    </location>
</feature>
<keyword evidence="2" id="KW-1185">Reference proteome</keyword>
<gene>
    <name evidence="1" type="ORF">EUTSA_v10005360mg</name>
</gene>
<proteinExistence type="predicted"/>
<dbReference type="Gramene" id="ESQ33180">
    <property type="protein sequence ID" value="ESQ33180"/>
    <property type="gene ID" value="EUTSA_v10005360mg"/>
</dbReference>
<dbReference type="KEGG" id="eus:EUTSA_v10005360mg"/>
<dbReference type="AlphaFoldDB" id="V4K6I2"/>
<sequence length="214" mass="24414">MSNPYSSFSLRSVLEKDKLNGSNFLDWYRNLRIVLKQEKKEYVLEKSLPPEKPKSNAPHAERNTYEKHASDMVDVCCLMLATMNSDLQKQYENVESPIDMITSLKGMFQEQAQTERYQTVKALIDCKLPKDSPVSPHVIKMIGYIDNLAKLDCPISQELATDLILQSLPSSYNQFVMNYNMHNLTKTLIELHGMLRSAEPNIKKGTPNALMVQG</sequence>
<name>V4K6I2_EUTSA</name>
<dbReference type="Proteomes" id="UP000030689">
    <property type="component" value="Unassembled WGS sequence"/>
</dbReference>
<evidence type="ECO:0008006" key="3">
    <source>
        <dbReference type="Google" id="ProtNLM"/>
    </source>
</evidence>
<protein>
    <recommendedName>
        <fullName evidence="3">Retrotransposon Copia-like N-terminal domain-containing protein</fullName>
    </recommendedName>
</protein>
<dbReference type="EMBL" id="KI517748">
    <property type="protein sequence ID" value="ESQ33180.1"/>
    <property type="molecule type" value="Genomic_DNA"/>
</dbReference>
<evidence type="ECO:0000313" key="2">
    <source>
        <dbReference type="Proteomes" id="UP000030689"/>
    </source>
</evidence>
<dbReference type="OMA" id="RIVFMHE"/>